<dbReference type="EMBL" id="NXNI01000003">
    <property type="protein sequence ID" value="PCR88646.1"/>
    <property type="molecule type" value="Genomic_DNA"/>
</dbReference>
<organism evidence="1 2">
    <name type="scientific">Natrinema ejinorense</name>
    <dbReference type="NCBI Taxonomy" id="373386"/>
    <lineage>
        <taxon>Archaea</taxon>
        <taxon>Methanobacteriati</taxon>
        <taxon>Methanobacteriota</taxon>
        <taxon>Stenosarchaea group</taxon>
        <taxon>Halobacteria</taxon>
        <taxon>Halobacteriales</taxon>
        <taxon>Natrialbaceae</taxon>
        <taxon>Natrinema</taxon>
    </lineage>
</organism>
<dbReference type="Proteomes" id="UP000219689">
    <property type="component" value="Unassembled WGS sequence"/>
</dbReference>
<comment type="caution">
    <text evidence="1">The sequence shown here is derived from an EMBL/GenBank/DDBJ whole genome shotgun (WGS) entry which is preliminary data.</text>
</comment>
<dbReference type="OrthoDB" id="200624at2157"/>
<reference evidence="1 2" key="1">
    <citation type="submission" date="2017-09" db="EMBL/GenBank/DDBJ databases">
        <title>Genome sequences of Natrinema ejinorence JCM 13890T.</title>
        <authorList>
            <person name="Roh S.W."/>
            <person name="Kim Y.B."/>
            <person name="Kim J.Y."/>
        </authorList>
    </citation>
    <scope>NUCLEOTIDE SEQUENCE [LARGE SCALE GENOMIC DNA]</scope>
    <source>
        <strain evidence="1 2">JCM 13890</strain>
    </source>
</reference>
<gene>
    <name evidence="1" type="ORF">CP557_21680</name>
</gene>
<evidence type="ECO:0000313" key="2">
    <source>
        <dbReference type="Proteomes" id="UP000219689"/>
    </source>
</evidence>
<dbReference type="AlphaFoldDB" id="A0A2A5QP74"/>
<keyword evidence="2" id="KW-1185">Reference proteome</keyword>
<sequence>MTESDDRPVYPLEPTTKLFTWKPAPSKLEQALEAANDDPTMQELVNMLCSLEGLFVHVDGADEGWRPTTIEIECLEETWQSHTATNDLLTLMRRAGWRLEGVTFGARKRLTFAPTRVSETC</sequence>
<proteinExistence type="predicted"/>
<accession>A0A2A5QP74</accession>
<protein>
    <submittedName>
        <fullName evidence="1">Uncharacterized protein</fullName>
    </submittedName>
</protein>
<name>A0A2A5QP74_9EURY</name>
<evidence type="ECO:0000313" key="1">
    <source>
        <dbReference type="EMBL" id="PCR88646.1"/>
    </source>
</evidence>
<dbReference type="RefSeq" id="WP_097382113.1">
    <property type="nucleotide sequence ID" value="NZ_NXNI01000003.1"/>
</dbReference>